<accession>A0AB73NAN5</accession>
<reference evidence="1 3" key="1">
    <citation type="submission" date="2017-05" db="EMBL/GenBank/DDBJ databases">
        <title>The Genome Sequence of Enterococcus faecium 6F2_DIV0138.</title>
        <authorList>
            <consortium name="The Broad Institute Genomics Platform"/>
            <consortium name="The Broad Institute Genomic Center for Infectious Diseases"/>
            <person name="Earl A."/>
            <person name="Manson A."/>
            <person name="Schwartman J."/>
            <person name="Gilmore M."/>
            <person name="Abouelleil A."/>
            <person name="Cao P."/>
            <person name="Chapman S."/>
            <person name="Cusick C."/>
            <person name="Shea T."/>
            <person name="Young S."/>
            <person name="Neafsey D."/>
            <person name="Nusbaum C."/>
            <person name="Birren B."/>
        </authorList>
    </citation>
    <scope>NUCLEOTIDE SEQUENCE [LARGE SCALE GENOMIC DNA]</scope>
    <source>
        <strain evidence="1 3">6F2_DIV0138</strain>
    </source>
</reference>
<evidence type="ECO:0000313" key="1">
    <source>
        <dbReference type="EMBL" id="OTO00420.1"/>
    </source>
</evidence>
<dbReference type="AlphaFoldDB" id="A0AB73NAN5"/>
<organism evidence="1 3">
    <name type="scientific">Enterococcus faecium</name>
    <name type="common">Streptococcus faecium</name>
    <dbReference type="NCBI Taxonomy" id="1352"/>
    <lineage>
        <taxon>Bacteria</taxon>
        <taxon>Bacillati</taxon>
        <taxon>Bacillota</taxon>
        <taxon>Bacilli</taxon>
        <taxon>Lactobacillales</taxon>
        <taxon>Enterococcaceae</taxon>
        <taxon>Enterococcus</taxon>
    </lineage>
</organism>
<evidence type="ECO:0000313" key="3">
    <source>
        <dbReference type="Proteomes" id="UP000194737"/>
    </source>
</evidence>
<gene>
    <name evidence="1" type="ORF">A5804_001929</name>
    <name evidence="2" type="ORF">A5804_002066</name>
</gene>
<dbReference type="EMBL" id="NGLB01000001">
    <property type="protein sequence ID" value="OTO00420.1"/>
    <property type="molecule type" value="Genomic_DNA"/>
</dbReference>
<protein>
    <submittedName>
        <fullName evidence="1">Uncharacterized protein</fullName>
    </submittedName>
</protein>
<dbReference type="EMBL" id="NGLB01000001">
    <property type="protein sequence ID" value="OTO00555.1"/>
    <property type="molecule type" value="Genomic_DNA"/>
</dbReference>
<evidence type="ECO:0000313" key="2">
    <source>
        <dbReference type="EMBL" id="OTO00555.1"/>
    </source>
</evidence>
<dbReference type="Proteomes" id="UP000194737">
    <property type="component" value="Unassembled WGS sequence"/>
</dbReference>
<sequence>MRIEFVTKNPNTSLQLAKDYISNVLLQDQYFARNYVQILKHLKALSVFENTLCCADGSALKLPLEVTLPNRMGINQNAKIVKQLNKFLYSYEIRIDDVYNHCRVIFFVHQVGENTSTFSFGFTKCGEGTDKTDLAASETDKICTSVICGGKHFWV</sequence>
<proteinExistence type="predicted"/>
<dbReference type="RefSeq" id="WP_086324897.1">
    <property type="nucleotide sequence ID" value="NZ_NGLB01000001.1"/>
</dbReference>
<comment type="caution">
    <text evidence="1">The sequence shown here is derived from an EMBL/GenBank/DDBJ whole genome shotgun (WGS) entry which is preliminary data.</text>
</comment>
<name>A0AB73NAN5_ENTFC</name>